<gene>
    <name evidence="2" type="ORF">FRZ32_05325</name>
</gene>
<organism evidence="2 3">
    <name type="scientific">Allosphingosinicella ginsenosidimutans</name>
    <dbReference type="NCBI Taxonomy" id="1176539"/>
    <lineage>
        <taxon>Bacteria</taxon>
        <taxon>Pseudomonadati</taxon>
        <taxon>Pseudomonadota</taxon>
        <taxon>Alphaproteobacteria</taxon>
        <taxon>Sphingomonadales</taxon>
        <taxon>Sphingomonadaceae</taxon>
        <taxon>Allosphingosinicella</taxon>
    </lineage>
</organism>
<dbReference type="RefSeq" id="WP_147042539.1">
    <property type="nucleotide sequence ID" value="NZ_BAABIR010000005.1"/>
</dbReference>
<keyword evidence="1" id="KW-0812">Transmembrane</keyword>
<keyword evidence="1" id="KW-1133">Transmembrane helix</keyword>
<keyword evidence="1" id="KW-0472">Membrane</keyword>
<accession>A0A5C6TS01</accession>
<feature type="transmembrane region" description="Helical" evidence="1">
    <location>
        <begin position="6"/>
        <end position="23"/>
    </location>
</feature>
<reference evidence="2 3" key="1">
    <citation type="journal article" date="2015" name="J. Microbiol.">
        <title>Sphingosinicella ginsenosidimutans sp. nov., with ginsenoside converting activity.</title>
        <authorList>
            <person name="Kim J.K."/>
            <person name="Kang M.S."/>
            <person name="Park S.C."/>
            <person name="Kim K.M."/>
            <person name="Choi K."/>
            <person name="Yoon M.H."/>
            <person name="Im W.T."/>
        </authorList>
    </citation>
    <scope>NUCLEOTIDE SEQUENCE [LARGE SCALE GENOMIC DNA]</scope>
    <source>
        <strain evidence="2 3">BS-11</strain>
    </source>
</reference>
<evidence type="ECO:0000256" key="1">
    <source>
        <dbReference type="SAM" id="Phobius"/>
    </source>
</evidence>
<dbReference type="Proteomes" id="UP000321249">
    <property type="component" value="Unassembled WGS sequence"/>
</dbReference>
<evidence type="ECO:0000313" key="3">
    <source>
        <dbReference type="Proteomes" id="UP000321249"/>
    </source>
</evidence>
<dbReference type="EMBL" id="VOQQ01000001">
    <property type="protein sequence ID" value="TXC63127.1"/>
    <property type="molecule type" value="Genomic_DNA"/>
</dbReference>
<dbReference type="OrthoDB" id="9807941at2"/>
<dbReference type="AlphaFoldDB" id="A0A5C6TS01"/>
<evidence type="ECO:0008006" key="4">
    <source>
        <dbReference type="Google" id="ProtNLM"/>
    </source>
</evidence>
<evidence type="ECO:0000313" key="2">
    <source>
        <dbReference type="EMBL" id="TXC63127.1"/>
    </source>
</evidence>
<keyword evidence="3" id="KW-1185">Reference proteome</keyword>
<dbReference type="Gene3D" id="1.10.150.20">
    <property type="entry name" value="5' to 3' exonuclease, C-terminal subdomain"/>
    <property type="match status" value="1"/>
</dbReference>
<proteinExistence type="predicted"/>
<sequence length="171" mass="18099">MSSTTIYIIVAVLAVLVVGFLVMRPRGGGRIESKRPAEPYVASTDRPYVKASPAPAEGEGVTDELAAAATDVTGEVLGVDAHRALAGGEGPADDLQKLKGVGPKMAARLNELGVMRYDQLASLNETELAHLDERMGPFKGRIARDRIAEQADYLARGDTDGFEETFGKLGG</sequence>
<name>A0A5C6TS01_9SPHN</name>
<protein>
    <recommendedName>
        <fullName evidence="4">Helix-hairpin-helix domain-containing protein</fullName>
    </recommendedName>
</protein>
<comment type="caution">
    <text evidence="2">The sequence shown here is derived from an EMBL/GenBank/DDBJ whole genome shotgun (WGS) entry which is preliminary data.</text>
</comment>